<evidence type="ECO:0000313" key="2">
    <source>
        <dbReference type="Proteomes" id="UP001597094"/>
    </source>
</evidence>
<protein>
    <submittedName>
        <fullName evidence="1">ATP-binding protein</fullName>
    </submittedName>
</protein>
<dbReference type="GO" id="GO:0005524">
    <property type="term" value="F:ATP binding"/>
    <property type="evidence" value="ECO:0007669"/>
    <property type="project" value="UniProtKB-KW"/>
</dbReference>
<comment type="caution">
    <text evidence="1">The sequence shown here is derived from an EMBL/GenBank/DDBJ whole genome shotgun (WGS) entry which is preliminary data.</text>
</comment>
<dbReference type="InterPro" id="IPR038475">
    <property type="entry name" value="RecG_C_sf"/>
</dbReference>
<proteinExistence type="predicted"/>
<keyword evidence="2" id="KW-1185">Reference proteome</keyword>
<reference evidence="2" key="1">
    <citation type="journal article" date="2019" name="Int. J. Syst. Evol. Microbiol.">
        <title>The Global Catalogue of Microorganisms (GCM) 10K type strain sequencing project: providing services to taxonomists for standard genome sequencing and annotation.</title>
        <authorList>
            <consortium name="The Broad Institute Genomics Platform"/>
            <consortium name="The Broad Institute Genome Sequencing Center for Infectious Disease"/>
            <person name="Wu L."/>
            <person name="Ma J."/>
        </authorList>
    </citation>
    <scope>NUCLEOTIDE SEQUENCE [LARGE SCALE GENOMIC DNA]</scope>
    <source>
        <strain evidence="2">JCM 31319</strain>
    </source>
</reference>
<dbReference type="Pfam" id="PF13749">
    <property type="entry name" value="HATPase_c_4"/>
    <property type="match status" value="1"/>
</dbReference>
<dbReference type="PANTHER" id="PTHR30595">
    <property type="entry name" value="GLPR-RELATED TRANSCRIPTIONAL REPRESSOR"/>
    <property type="match status" value="1"/>
</dbReference>
<dbReference type="RefSeq" id="WP_377522458.1">
    <property type="nucleotide sequence ID" value="NZ_JBHTLD010000007.1"/>
</dbReference>
<name>A0ABW3SK19_9BACT</name>
<keyword evidence="1" id="KW-0067">ATP-binding</keyword>
<evidence type="ECO:0000313" key="1">
    <source>
        <dbReference type="EMBL" id="MFD1184935.1"/>
    </source>
</evidence>
<dbReference type="Proteomes" id="UP001597094">
    <property type="component" value="Unassembled WGS sequence"/>
</dbReference>
<gene>
    <name evidence="1" type="ORF">ACFQ2O_01870</name>
</gene>
<accession>A0ABW3SK19</accession>
<dbReference type="PANTHER" id="PTHR30595:SF6">
    <property type="entry name" value="SCHLAFEN ALBA-2 DOMAIN-CONTAINING PROTEIN"/>
    <property type="match status" value="1"/>
</dbReference>
<dbReference type="Gene3D" id="3.30.565.60">
    <property type="match status" value="1"/>
</dbReference>
<sequence length="122" mass="13891">MRGDIFINLHHDRLEIHSPGLLPLGVTPSNIISKSIHRNTHLAKVFYDLKLMEMEGSGYDKVYEVLLLNGKPEPIVDEWDDRVVVTVKKNVISTEVAKLMSRANDEFVLTQKEIITLGLIRL</sequence>
<organism evidence="1 2">
    <name type="scientific">Pontibacter rugosus</name>
    <dbReference type="NCBI Taxonomy" id="1745966"/>
    <lineage>
        <taxon>Bacteria</taxon>
        <taxon>Pseudomonadati</taxon>
        <taxon>Bacteroidota</taxon>
        <taxon>Cytophagia</taxon>
        <taxon>Cytophagales</taxon>
        <taxon>Hymenobacteraceae</taxon>
        <taxon>Pontibacter</taxon>
    </lineage>
</organism>
<keyword evidence="1" id="KW-0547">Nucleotide-binding</keyword>
<dbReference type="EMBL" id="JBHTLD010000007">
    <property type="protein sequence ID" value="MFD1184935.1"/>
    <property type="molecule type" value="Genomic_DNA"/>
</dbReference>